<dbReference type="PANTHER" id="PTHR43319:SF3">
    <property type="entry name" value="BETA-LACTAMASE-RELATED DOMAIN-CONTAINING PROTEIN"/>
    <property type="match status" value="1"/>
</dbReference>
<evidence type="ECO:0000313" key="3">
    <source>
        <dbReference type="Proteomes" id="UP000741013"/>
    </source>
</evidence>
<dbReference type="RefSeq" id="WP_209665425.1">
    <property type="nucleotide sequence ID" value="NZ_JAGGMS010000001.1"/>
</dbReference>
<protein>
    <submittedName>
        <fullName evidence="2">CubicO group peptidase (Beta-lactamase class C family)</fullName>
    </submittedName>
</protein>
<evidence type="ECO:0000259" key="1">
    <source>
        <dbReference type="Pfam" id="PF00144"/>
    </source>
</evidence>
<dbReference type="Gene3D" id="3.40.710.10">
    <property type="entry name" value="DD-peptidase/beta-lactamase superfamily"/>
    <property type="match status" value="1"/>
</dbReference>
<gene>
    <name evidence="2" type="ORF">JOM49_003606</name>
</gene>
<sequence>MIHGTVAPGFEDVREAFALDHGGGAQLAVHRHGVPVVDLWTGWAPDRIAVTMSCTKALVSICAHLLAERGDLDLNAPVSRYWPGFRAELPVSYLLSHRAGLPAFDLDGEDLLDWDRCTSTLAAMAPRWTPGTAFAYHSTTFGYLVGEVIRRVTGTTAGRFFDEGIARPLGLDLWIGLPAEQEHRVAPIGPNRTELAELLTTRAGRAAEIPSANGIGDARSLAKLYSAVLNGLLGRATLDRACTPQTDGLPTPAVMPHPQRFALGFELTRSASPLLGAASFGHAGAGGRLAFADRETGLAVAYVCAHSGWNPGQGPDPRWLPWLLALSRRRGGPATR</sequence>
<dbReference type="InterPro" id="IPR012338">
    <property type="entry name" value="Beta-lactam/transpept-like"/>
</dbReference>
<proteinExistence type="predicted"/>
<dbReference type="SUPFAM" id="SSF56601">
    <property type="entry name" value="beta-lactamase/transpeptidase-like"/>
    <property type="match status" value="1"/>
</dbReference>
<dbReference type="Pfam" id="PF00144">
    <property type="entry name" value="Beta-lactamase"/>
    <property type="match status" value="1"/>
</dbReference>
<evidence type="ECO:0000313" key="2">
    <source>
        <dbReference type="EMBL" id="MBP2182080.1"/>
    </source>
</evidence>
<dbReference type="EMBL" id="JAGGMS010000001">
    <property type="protein sequence ID" value="MBP2182080.1"/>
    <property type="molecule type" value="Genomic_DNA"/>
</dbReference>
<feature type="domain" description="Beta-lactamase-related" evidence="1">
    <location>
        <begin position="23"/>
        <end position="315"/>
    </location>
</feature>
<reference evidence="2 3" key="1">
    <citation type="submission" date="2021-03" db="EMBL/GenBank/DDBJ databases">
        <title>Sequencing the genomes of 1000 actinobacteria strains.</title>
        <authorList>
            <person name="Klenk H.-P."/>
        </authorList>
    </citation>
    <scope>NUCLEOTIDE SEQUENCE [LARGE SCALE GENOMIC DNA]</scope>
    <source>
        <strain evidence="2 3">DSM 45510</strain>
    </source>
</reference>
<keyword evidence="3" id="KW-1185">Reference proteome</keyword>
<comment type="caution">
    <text evidence="2">The sequence shown here is derived from an EMBL/GenBank/DDBJ whole genome shotgun (WGS) entry which is preliminary data.</text>
</comment>
<organism evidence="2 3">
    <name type="scientific">Amycolatopsis magusensis</name>
    <dbReference type="NCBI Taxonomy" id="882444"/>
    <lineage>
        <taxon>Bacteria</taxon>
        <taxon>Bacillati</taxon>
        <taxon>Actinomycetota</taxon>
        <taxon>Actinomycetes</taxon>
        <taxon>Pseudonocardiales</taxon>
        <taxon>Pseudonocardiaceae</taxon>
        <taxon>Amycolatopsis</taxon>
    </lineage>
</organism>
<dbReference type="InterPro" id="IPR052907">
    <property type="entry name" value="Beta-lactamase/esterase"/>
</dbReference>
<name>A0ABS4PRN3_9PSEU</name>
<accession>A0ABS4PRN3</accession>
<dbReference type="InterPro" id="IPR001466">
    <property type="entry name" value="Beta-lactam-related"/>
</dbReference>
<dbReference type="PANTHER" id="PTHR43319">
    <property type="entry name" value="BETA-LACTAMASE-RELATED"/>
    <property type="match status" value="1"/>
</dbReference>
<dbReference type="Proteomes" id="UP000741013">
    <property type="component" value="Unassembled WGS sequence"/>
</dbReference>